<evidence type="ECO:0000256" key="1">
    <source>
        <dbReference type="ARBA" id="ARBA00004496"/>
    </source>
</evidence>
<keyword evidence="3 10" id="KW-0963">Cytoplasm</keyword>
<evidence type="ECO:0000259" key="11">
    <source>
        <dbReference type="PROSITE" id="PS50862"/>
    </source>
</evidence>
<dbReference type="Pfam" id="PF00587">
    <property type="entry name" value="tRNA-synt_2b"/>
    <property type="match status" value="1"/>
</dbReference>
<dbReference type="NCBIfam" id="NF006625">
    <property type="entry name" value="PRK09194.1"/>
    <property type="match status" value="1"/>
</dbReference>
<keyword evidence="7 10" id="KW-0648">Protein biosynthesis</keyword>
<dbReference type="GO" id="GO:0004827">
    <property type="term" value="F:proline-tRNA ligase activity"/>
    <property type="evidence" value="ECO:0007669"/>
    <property type="project" value="UniProtKB-EC"/>
</dbReference>
<evidence type="ECO:0000256" key="4">
    <source>
        <dbReference type="ARBA" id="ARBA00022598"/>
    </source>
</evidence>
<dbReference type="PRINTS" id="PR01046">
    <property type="entry name" value="TRNASYNTHPRO"/>
</dbReference>
<dbReference type="InterPro" id="IPR036754">
    <property type="entry name" value="YbaK/aa-tRNA-synt-asso_dom_sf"/>
</dbReference>
<dbReference type="InterPro" id="IPR004154">
    <property type="entry name" value="Anticodon-bd"/>
</dbReference>
<keyword evidence="5 10" id="KW-0547">Nucleotide-binding</keyword>
<evidence type="ECO:0000256" key="6">
    <source>
        <dbReference type="ARBA" id="ARBA00022840"/>
    </source>
</evidence>
<comment type="similarity">
    <text evidence="10">Belongs to the class-II aminoacyl-tRNA synthetase family. ProS type 1 subfamily.</text>
</comment>
<comment type="catalytic activity">
    <reaction evidence="9 10">
        <text>tRNA(Pro) + L-proline + ATP = L-prolyl-tRNA(Pro) + AMP + diphosphate</text>
        <dbReference type="Rhea" id="RHEA:14305"/>
        <dbReference type="Rhea" id="RHEA-COMP:9700"/>
        <dbReference type="Rhea" id="RHEA-COMP:9702"/>
        <dbReference type="ChEBI" id="CHEBI:30616"/>
        <dbReference type="ChEBI" id="CHEBI:33019"/>
        <dbReference type="ChEBI" id="CHEBI:60039"/>
        <dbReference type="ChEBI" id="CHEBI:78442"/>
        <dbReference type="ChEBI" id="CHEBI:78532"/>
        <dbReference type="ChEBI" id="CHEBI:456215"/>
        <dbReference type="EC" id="6.1.1.15"/>
    </reaction>
</comment>
<protein>
    <recommendedName>
        <fullName evidence="10">Proline--tRNA ligase</fullName>
        <ecNumber evidence="10">6.1.1.15</ecNumber>
    </recommendedName>
    <alternativeName>
        <fullName evidence="10">Prolyl-tRNA synthetase</fullName>
        <shortName evidence="10">ProRS</shortName>
    </alternativeName>
</protein>
<keyword evidence="8 10" id="KW-0030">Aminoacyl-tRNA synthetase</keyword>
<feature type="domain" description="Aminoacyl-transfer RNA synthetases class-II family profile" evidence="11">
    <location>
        <begin position="42"/>
        <end position="464"/>
    </location>
</feature>
<dbReference type="CDD" id="cd04334">
    <property type="entry name" value="ProRS-INS"/>
    <property type="match status" value="1"/>
</dbReference>
<evidence type="ECO:0000256" key="9">
    <source>
        <dbReference type="ARBA" id="ARBA00047671"/>
    </source>
</evidence>
<evidence type="ECO:0000256" key="2">
    <source>
        <dbReference type="ARBA" id="ARBA00011738"/>
    </source>
</evidence>
<dbReference type="Gene3D" id="3.30.930.10">
    <property type="entry name" value="Bira Bifunctional Protein, Domain 2"/>
    <property type="match status" value="2"/>
</dbReference>
<reference evidence="12 13" key="1">
    <citation type="submission" date="2024-04" db="EMBL/GenBank/DDBJ databases">
        <title>Human intestinal bacterial collection.</title>
        <authorList>
            <person name="Pauvert C."/>
            <person name="Hitch T.C.A."/>
            <person name="Clavel T."/>
        </authorList>
    </citation>
    <scope>NUCLEOTIDE SEQUENCE [LARGE SCALE GENOMIC DNA]</scope>
    <source>
        <strain evidence="12 13">CLA-AA-H197</strain>
    </source>
</reference>
<dbReference type="CDD" id="cd00779">
    <property type="entry name" value="ProRS_core_prok"/>
    <property type="match status" value="1"/>
</dbReference>
<dbReference type="InterPro" id="IPR050062">
    <property type="entry name" value="Pro-tRNA_synthetase"/>
</dbReference>
<dbReference type="InterPro" id="IPR006195">
    <property type="entry name" value="aa-tRNA-synth_II"/>
</dbReference>
<sequence>MKRYQKMSRLYAPTLKEDPAEAELVSHKLLLRAGMIRKTAAGLYSYLPLAWRVISKVEDVIRDEMEGIGAQEMMVPIVTPAELWEQSHRLGAYGPELMRLKDRHERDFVLGPTHEETFTDLVRDELRSYKQLPVTLYQIQDKFRDERRPRFGLMRGREFIMKDAYSFSATQESLQECYDDEKAAYARIAERCGVKALPVVADSGQIGGDTSVEFMALADAGEAELVWCDCGFAADTEAATARIAVAEGEAGELERVHTPNAGTIADLSALLGVEESATRKALALVDGEGRPTVVFVPGDHEMNDCKAENAFGEYHLMTDEELREAGLVKGFIGPVGLPEGIRVCADEALRDSKWWLVGANLANYHYRHAQMGRDFTIPEWVDVVSAKEGDLCPKCGKPMHHARGIEVSQVFQLGTKYSESMGATFMDEDGVEKPFLMGCYGIGVSRMVSAIVEQHNDENGICWPVCVAPYEVEVVPLNVGDDLVWPEAQRVTDELSAADLEVLLDDRSERPGVKFADADLIGLPWQVILGKRGVKEGKAEVKCRATGERFDVPMDELVSWLSERIVPARA</sequence>
<dbReference type="InterPro" id="IPR004500">
    <property type="entry name" value="Pro-tRNA-synth_IIa_bac-type"/>
</dbReference>
<organism evidence="12 13">
    <name type="scientific">Paratractidigestivibacter faecalis</name>
    <dbReference type="NCBI Taxonomy" id="2292441"/>
    <lineage>
        <taxon>Bacteria</taxon>
        <taxon>Bacillati</taxon>
        <taxon>Actinomycetota</taxon>
        <taxon>Coriobacteriia</taxon>
        <taxon>Coriobacteriales</taxon>
        <taxon>Atopobiaceae</taxon>
        <taxon>Paratractidigestivibacter</taxon>
    </lineage>
</organism>
<evidence type="ECO:0000256" key="7">
    <source>
        <dbReference type="ARBA" id="ARBA00022917"/>
    </source>
</evidence>
<dbReference type="EMBL" id="JBBNGS010000002">
    <property type="protein sequence ID" value="MEQ2636942.1"/>
    <property type="molecule type" value="Genomic_DNA"/>
</dbReference>
<dbReference type="PROSITE" id="PS50862">
    <property type="entry name" value="AA_TRNA_LIGASE_II"/>
    <property type="match status" value="1"/>
</dbReference>
<evidence type="ECO:0000256" key="3">
    <source>
        <dbReference type="ARBA" id="ARBA00022490"/>
    </source>
</evidence>
<dbReference type="InterPro" id="IPR044140">
    <property type="entry name" value="ProRS_anticodon_short"/>
</dbReference>
<evidence type="ECO:0000256" key="5">
    <source>
        <dbReference type="ARBA" id="ARBA00022741"/>
    </source>
</evidence>
<dbReference type="CDD" id="cd00861">
    <property type="entry name" value="ProRS_anticodon_short"/>
    <property type="match status" value="1"/>
</dbReference>
<dbReference type="SUPFAM" id="SSF55681">
    <property type="entry name" value="Class II aaRS and biotin synthetases"/>
    <property type="match status" value="1"/>
</dbReference>
<keyword evidence="6 10" id="KW-0067">ATP-binding</keyword>
<dbReference type="Pfam" id="PF03129">
    <property type="entry name" value="HGTP_anticodon"/>
    <property type="match status" value="1"/>
</dbReference>
<dbReference type="SUPFAM" id="SSF52954">
    <property type="entry name" value="Class II aaRS ABD-related"/>
    <property type="match status" value="1"/>
</dbReference>
<dbReference type="InterPro" id="IPR045864">
    <property type="entry name" value="aa-tRNA-synth_II/BPL/LPL"/>
</dbReference>
<dbReference type="PANTHER" id="PTHR42753:SF2">
    <property type="entry name" value="PROLINE--TRNA LIGASE"/>
    <property type="match status" value="1"/>
</dbReference>
<dbReference type="InterPro" id="IPR002316">
    <property type="entry name" value="Pro-tRNA-ligase_IIa"/>
</dbReference>
<dbReference type="InterPro" id="IPR023717">
    <property type="entry name" value="Pro-tRNA-Synthase_IIa_type1"/>
</dbReference>
<dbReference type="InterPro" id="IPR007214">
    <property type="entry name" value="YbaK/aa-tRNA-synth-assoc-dom"/>
</dbReference>
<evidence type="ECO:0000313" key="13">
    <source>
        <dbReference type="Proteomes" id="UP001478817"/>
    </source>
</evidence>
<comment type="subunit">
    <text evidence="2 10">Homodimer.</text>
</comment>
<dbReference type="PANTHER" id="PTHR42753">
    <property type="entry name" value="MITOCHONDRIAL RIBOSOME PROTEIN L39/PROLYL-TRNA LIGASE FAMILY MEMBER"/>
    <property type="match status" value="1"/>
</dbReference>
<evidence type="ECO:0000256" key="10">
    <source>
        <dbReference type="HAMAP-Rule" id="MF_01569"/>
    </source>
</evidence>
<gene>
    <name evidence="10" type="primary">proS</name>
    <name evidence="12" type="ORF">AAAT05_01055</name>
</gene>
<dbReference type="Pfam" id="PF04073">
    <property type="entry name" value="tRNA_edit"/>
    <property type="match status" value="1"/>
</dbReference>
<dbReference type="InterPro" id="IPR036621">
    <property type="entry name" value="Anticodon-bd_dom_sf"/>
</dbReference>
<name>A0ABV1IDG2_9ACTN</name>
<comment type="subcellular location">
    <subcellularLocation>
        <location evidence="1 10">Cytoplasm</location>
    </subcellularLocation>
</comment>
<keyword evidence="4 10" id="KW-0436">Ligase</keyword>
<evidence type="ECO:0000313" key="12">
    <source>
        <dbReference type="EMBL" id="MEQ2636942.1"/>
    </source>
</evidence>
<keyword evidence="13" id="KW-1185">Reference proteome</keyword>
<dbReference type="Proteomes" id="UP001478817">
    <property type="component" value="Unassembled WGS sequence"/>
</dbReference>
<comment type="domain">
    <text evidence="10">Consists of three domains: the N-terminal catalytic domain, the editing domain and the C-terminal anticodon-binding domain.</text>
</comment>
<dbReference type="Gene3D" id="3.40.50.800">
    <property type="entry name" value="Anticodon-binding domain"/>
    <property type="match status" value="1"/>
</dbReference>
<proteinExistence type="inferred from homology"/>
<evidence type="ECO:0000256" key="8">
    <source>
        <dbReference type="ARBA" id="ARBA00023146"/>
    </source>
</evidence>
<dbReference type="EC" id="6.1.1.15" evidence="10"/>
<dbReference type="InterPro" id="IPR033730">
    <property type="entry name" value="ProRS_core_prok"/>
</dbReference>
<comment type="caution">
    <text evidence="12">The sequence shown here is derived from an EMBL/GenBank/DDBJ whole genome shotgun (WGS) entry which is preliminary data.</text>
</comment>
<dbReference type="InterPro" id="IPR002314">
    <property type="entry name" value="aa-tRNA-synt_IIb"/>
</dbReference>
<dbReference type="RefSeq" id="WP_349181288.1">
    <property type="nucleotide sequence ID" value="NZ_JBBNGS010000002.1"/>
</dbReference>
<dbReference type="HAMAP" id="MF_01569">
    <property type="entry name" value="Pro_tRNA_synth_type1"/>
    <property type="match status" value="1"/>
</dbReference>
<dbReference type="SUPFAM" id="SSF55826">
    <property type="entry name" value="YbaK/ProRS associated domain"/>
    <property type="match status" value="1"/>
</dbReference>
<dbReference type="NCBIfam" id="TIGR00409">
    <property type="entry name" value="proS_fam_II"/>
    <property type="match status" value="1"/>
</dbReference>
<accession>A0ABV1IDG2</accession>
<comment type="function">
    <text evidence="10">Catalyzes the attachment of proline to tRNA(Pro) in a two-step reaction: proline is first activated by ATP to form Pro-AMP and then transferred to the acceptor end of tRNA(Pro). As ProRS can inadvertently accommodate and process non-cognate amino acids such as alanine and cysteine, to avoid such errors it has two additional distinct editing activities against alanine. One activity is designated as 'pretransfer' editing and involves the tRNA(Pro)-independent hydrolysis of activated Ala-AMP. The other activity is designated 'posttransfer' editing and involves deacylation of mischarged Ala-tRNA(Pro). The misacylated Cys-tRNA(Pro) is not edited by ProRS.</text>
</comment>